<protein>
    <submittedName>
        <fullName evidence="2">Uncharacterized protein</fullName>
    </submittedName>
</protein>
<keyword evidence="1" id="KW-1133">Transmembrane helix</keyword>
<organism evidence="2 3">
    <name type="scientific">Xanthomonas axonopodis pv. melhusii</name>
    <dbReference type="NCBI Taxonomy" id="487834"/>
    <lineage>
        <taxon>Bacteria</taxon>
        <taxon>Pseudomonadati</taxon>
        <taxon>Pseudomonadota</taxon>
        <taxon>Gammaproteobacteria</taxon>
        <taxon>Lysobacterales</taxon>
        <taxon>Lysobacteraceae</taxon>
        <taxon>Xanthomonas</taxon>
    </lineage>
</organism>
<sequence length="72" mass="7305">MTFARYTLAQARGGLAVLVIATNLIILAAMLGISIPPGNKDIVLLLVGGLVNLTGIVGGYYFGSNSARKAGG</sequence>
<dbReference type="EMBL" id="LOJW01000040">
    <property type="protein sequence ID" value="OOW67443.1"/>
    <property type="molecule type" value="Genomic_DNA"/>
</dbReference>
<name>A0A1T1NWD0_9XANT</name>
<gene>
    <name evidence="2" type="ORF">Xmlh_17415</name>
</gene>
<feature type="transmembrane region" description="Helical" evidence="1">
    <location>
        <begin position="42"/>
        <end position="62"/>
    </location>
</feature>
<dbReference type="Proteomes" id="UP000190559">
    <property type="component" value="Unassembled WGS sequence"/>
</dbReference>
<dbReference type="AlphaFoldDB" id="A0A1T1NWD0"/>
<feature type="transmembrane region" description="Helical" evidence="1">
    <location>
        <begin position="12"/>
        <end position="36"/>
    </location>
</feature>
<keyword evidence="1" id="KW-0812">Transmembrane</keyword>
<reference evidence="2 3" key="1">
    <citation type="submission" date="2015-12" db="EMBL/GenBank/DDBJ databases">
        <authorList>
            <person name="Shamseldin A."/>
            <person name="Moawad H."/>
            <person name="Abd El-Rahim W.M."/>
            <person name="Sadowsky M.J."/>
        </authorList>
    </citation>
    <scope>NUCLEOTIDE SEQUENCE [LARGE SCALE GENOMIC DNA]</scope>
    <source>
        <strain evidence="2 3">LMG9050</strain>
    </source>
</reference>
<evidence type="ECO:0000313" key="2">
    <source>
        <dbReference type="EMBL" id="OOW67443.1"/>
    </source>
</evidence>
<dbReference type="RefSeq" id="WP_078564776.1">
    <property type="nucleotide sequence ID" value="NZ_LOJW01000040.1"/>
</dbReference>
<proteinExistence type="predicted"/>
<accession>A0A1T1NWD0</accession>
<comment type="caution">
    <text evidence="2">The sequence shown here is derived from an EMBL/GenBank/DDBJ whole genome shotgun (WGS) entry which is preliminary data.</text>
</comment>
<evidence type="ECO:0000256" key="1">
    <source>
        <dbReference type="SAM" id="Phobius"/>
    </source>
</evidence>
<keyword evidence="1" id="KW-0472">Membrane</keyword>
<evidence type="ECO:0000313" key="3">
    <source>
        <dbReference type="Proteomes" id="UP000190559"/>
    </source>
</evidence>